<dbReference type="GO" id="GO:0005794">
    <property type="term" value="C:Golgi apparatus"/>
    <property type="evidence" value="ECO:0007669"/>
    <property type="project" value="TreeGrafter"/>
</dbReference>
<keyword evidence="3" id="KW-0732">Signal</keyword>
<evidence type="ECO:0000259" key="4">
    <source>
        <dbReference type="Pfam" id="PF15902"/>
    </source>
</evidence>
<feature type="domain" description="Sortilin N-terminal" evidence="4">
    <location>
        <begin position="57"/>
        <end position="156"/>
    </location>
</feature>
<dbReference type="EMBL" id="CAJNNV010031580">
    <property type="protein sequence ID" value="CAE8636943.1"/>
    <property type="molecule type" value="Genomic_DNA"/>
</dbReference>
<name>A0A813HHG8_POLGL</name>
<evidence type="ECO:0000256" key="1">
    <source>
        <dbReference type="ARBA" id="ARBA00022737"/>
    </source>
</evidence>
<evidence type="ECO:0000313" key="5">
    <source>
        <dbReference type="EMBL" id="CAE8636943.1"/>
    </source>
</evidence>
<keyword evidence="1" id="KW-0677">Repeat</keyword>
<evidence type="ECO:0000313" key="6">
    <source>
        <dbReference type="Proteomes" id="UP000654075"/>
    </source>
</evidence>
<dbReference type="GO" id="GO:0006892">
    <property type="term" value="P:post-Golgi vesicle-mediated transport"/>
    <property type="evidence" value="ECO:0007669"/>
    <property type="project" value="TreeGrafter"/>
</dbReference>
<dbReference type="InterPro" id="IPR050310">
    <property type="entry name" value="VPS10-sortilin"/>
</dbReference>
<dbReference type="PANTHER" id="PTHR12106">
    <property type="entry name" value="SORTILIN RELATED"/>
    <property type="match status" value="1"/>
</dbReference>
<feature type="signal peptide" evidence="3">
    <location>
        <begin position="1"/>
        <end position="22"/>
    </location>
</feature>
<organism evidence="5 6">
    <name type="scientific">Polarella glacialis</name>
    <name type="common">Dinoflagellate</name>
    <dbReference type="NCBI Taxonomy" id="89957"/>
    <lineage>
        <taxon>Eukaryota</taxon>
        <taxon>Sar</taxon>
        <taxon>Alveolata</taxon>
        <taxon>Dinophyceae</taxon>
        <taxon>Suessiales</taxon>
        <taxon>Suessiaceae</taxon>
        <taxon>Polarella</taxon>
    </lineage>
</organism>
<sequence length="197" mass="21751">MGLFRNALAPLLLLLVADLSAGKKVSVKEVVFDSAVQDIQWLGTDQKTVLVQTSKGRLYRSTNGGDKWNDITDFFKVDVPGGQPQPFVVESMTKSPADPSAVLVSGTKRTNFLSTNKGDTWKKIRQRASIHTVIFHKTRPKWLLMSTWTNSCDKKAAKKDTDAKEEDDGPTSELRAPSGNQSSLSSSMMFAHLYDSL</sequence>
<protein>
    <recommendedName>
        <fullName evidence="4">Sortilin N-terminal domain-containing protein</fullName>
    </recommendedName>
</protein>
<dbReference type="Pfam" id="PF15902">
    <property type="entry name" value="Sortilin-Vps10"/>
    <property type="match status" value="1"/>
</dbReference>
<dbReference type="OrthoDB" id="443634at2759"/>
<evidence type="ECO:0000256" key="2">
    <source>
        <dbReference type="SAM" id="MobiDB-lite"/>
    </source>
</evidence>
<evidence type="ECO:0000256" key="3">
    <source>
        <dbReference type="SAM" id="SignalP"/>
    </source>
</evidence>
<feature type="chain" id="PRO_5032783939" description="Sortilin N-terminal domain-containing protein" evidence="3">
    <location>
        <begin position="23"/>
        <end position="197"/>
    </location>
</feature>
<dbReference type="PANTHER" id="PTHR12106:SF27">
    <property type="entry name" value="SORTILIN-RELATED RECEPTOR"/>
    <property type="match status" value="1"/>
</dbReference>
<gene>
    <name evidence="5" type="ORF">PGLA1383_LOCUS52347</name>
</gene>
<feature type="region of interest" description="Disordered" evidence="2">
    <location>
        <begin position="154"/>
        <end position="184"/>
    </location>
</feature>
<dbReference type="Proteomes" id="UP000654075">
    <property type="component" value="Unassembled WGS sequence"/>
</dbReference>
<accession>A0A813HHG8</accession>
<dbReference type="AlphaFoldDB" id="A0A813HHG8"/>
<dbReference type="GO" id="GO:0016020">
    <property type="term" value="C:membrane"/>
    <property type="evidence" value="ECO:0007669"/>
    <property type="project" value="TreeGrafter"/>
</dbReference>
<proteinExistence type="predicted"/>
<dbReference type="Gene3D" id="2.130.10.10">
    <property type="entry name" value="YVTN repeat-like/Quinoprotein amine dehydrogenase"/>
    <property type="match status" value="1"/>
</dbReference>
<dbReference type="InterPro" id="IPR031778">
    <property type="entry name" value="Sortilin_N"/>
</dbReference>
<comment type="caution">
    <text evidence="5">The sequence shown here is derived from an EMBL/GenBank/DDBJ whole genome shotgun (WGS) entry which is preliminary data.</text>
</comment>
<reference evidence="5" key="1">
    <citation type="submission" date="2021-02" db="EMBL/GenBank/DDBJ databases">
        <authorList>
            <person name="Dougan E. K."/>
            <person name="Rhodes N."/>
            <person name="Thang M."/>
            <person name="Chan C."/>
        </authorList>
    </citation>
    <scope>NUCLEOTIDE SEQUENCE</scope>
</reference>
<dbReference type="SUPFAM" id="SSF110296">
    <property type="entry name" value="Oligoxyloglucan reducing end-specific cellobiohydrolase"/>
    <property type="match status" value="1"/>
</dbReference>
<keyword evidence="6" id="KW-1185">Reference proteome</keyword>
<dbReference type="InterPro" id="IPR015943">
    <property type="entry name" value="WD40/YVTN_repeat-like_dom_sf"/>
</dbReference>